<evidence type="ECO:0000259" key="2">
    <source>
        <dbReference type="Pfam" id="PF01966"/>
    </source>
</evidence>
<proteinExistence type="predicted"/>
<dbReference type="SUPFAM" id="SSF52540">
    <property type="entry name" value="P-loop containing nucleoside triphosphate hydrolases"/>
    <property type="match status" value="2"/>
</dbReference>
<sequence length="1377" mass="161164">MSGVEYYAKDSDENEIYIISKNGNEQYINTSDPSKIFAKKRNGEQFYAKKKKVEIYPTIQNKQLVIMKNGSPIYAKNRKGSEKYPRDEDQKELYARNSLGEYVFAKDKKGFEIYAKDKNGLEFLPEKGVYVKKVAKNNIYPRDENGNSIYPMSNGAQEYIIKDNKPIFGTDTHGNEFYAKDIQKNDYYPFTGEFAMTKNNEPLYAKTLLKEIILPRRRQGEYYFENSDGDSYKYLMKSGAIKLKYAKDYKGQEIYPKSAIVIGGRIRMIERILNDTYAIKENRELYYPIDENMNEYVLPVSPPYILESKAFVNGYPITNDDFYIIPNFADKPHLLSSYPDIGVKDIKFIIKRNIDTYKRYDYVTDVKSLRKSRTGSYKYDKTPYSIGPYIPHPLQKHFISSNMDSEFCDFLSRIFPSHTYPDLFHRISTFEWLPNPYHHETFRQHCVSTAFYMERFCLQHNLLQGQWNNITYAFLVGFLHDIGKPLVFQTNSRGKQKFTGHAQVSARLVYLRFQYEIPEDELLKMVLSIDSHMCSLRSNNLSLVDSLRINSVLNLCFSSPDIVSILKCLHKADGLGKSPPVQEDCFSYSPNSPITFRKDKKIVIFLIGPSGSGKSTLASKLLSYLKPVEYLERDKILMQMAMKGESYQACYKRVHANPTLKKEFQTLWNQTVTSAASKTIVIVDTVQSYYHINTFEFPHHFRIGIYCIPMNFIDKSLIGKNPNPVFFPPKKWMGYPRLLTECRDRDWNLEFGTGVWQIVPHLIEKYLNLTWNNSLELQPTLIKLWNQYPDFDAIRARFNHNGIIIKSIHSLVEGELFMVTYLPGSDVTYGETRFYRGEIVLWIRETNKLFRVRGALPTFRRTTDFIRDFDKIIVTPKYDGSLQNVLFIPANHFLYKYLEGISGVIKREKGLFFMGSKQKLIAKEELRKRWEHALNIDTFFKEYIDYFQDNILKTLHFEIMLKCESVELTVQYSKNFVKFLGVTIFDDETQKFSLPKLTDANAVEQTPVYNLKEFENYSQEQHEKFLKGDEHCEPEGFVLYVWKKEEMVDIIKIKFMEYLAMNKPEKFPEEYKRILTNSVLRQRFQKCGNFKNLKEKVKVLEYKIIQFFGKAPLTKKCFVFYINENSLQMEEFQKEINEITESVRYIPLQWIQMRFRSAGLHVTEEMLTGMVKYGLFDMEKLGILLPTPAAYNSFVQNHLQGHVYTKFWKSCAREYPQALEFIERQRRKYLEDYEMSSSERSSSPSPPRHRSLSPNPVSATDVVSATRGSLSPRPRSSSRSSSSSRRPTVAVRTSRRLLCKSKIGPYDHRYAKKAGRKKSVLFIEPTDPDDRDKNLPGNICRGIRRVCRYRDKKTKKYINFLDDGSEDDEYVMTLGYT</sequence>
<gene>
    <name evidence="3" type="primary">AVEN_78403_1</name>
    <name evidence="3" type="ORF">TNCT_730081</name>
</gene>
<evidence type="ECO:0000256" key="1">
    <source>
        <dbReference type="SAM" id="MobiDB-lite"/>
    </source>
</evidence>
<dbReference type="Gene3D" id="1.10.3210.10">
    <property type="entry name" value="Hypothetical protein af1432"/>
    <property type="match status" value="1"/>
</dbReference>
<dbReference type="OrthoDB" id="6436683at2759"/>
<protein>
    <recommendedName>
        <fullName evidence="2">HD domain-containing protein</fullName>
    </recommendedName>
</protein>
<comment type="caution">
    <text evidence="3">The sequence shown here is derived from an EMBL/GenBank/DDBJ whole genome shotgun (WGS) entry which is preliminary data.</text>
</comment>
<feature type="domain" description="HD" evidence="2">
    <location>
        <begin position="444"/>
        <end position="526"/>
    </location>
</feature>
<evidence type="ECO:0000313" key="3">
    <source>
        <dbReference type="EMBL" id="GFQ68209.1"/>
    </source>
</evidence>
<organism evidence="3 4">
    <name type="scientific">Trichonephila clavata</name>
    <name type="common">Joro spider</name>
    <name type="synonym">Nephila clavata</name>
    <dbReference type="NCBI Taxonomy" id="2740835"/>
    <lineage>
        <taxon>Eukaryota</taxon>
        <taxon>Metazoa</taxon>
        <taxon>Ecdysozoa</taxon>
        <taxon>Arthropoda</taxon>
        <taxon>Chelicerata</taxon>
        <taxon>Arachnida</taxon>
        <taxon>Araneae</taxon>
        <taxon>Araneomorphae</taxon>
        <taxon>Entelegynae</taxon>
        <taxon>Araneoidea</taxon>
        <taxon>Nephilidae</taxon>
        <taxon>Trichonephila</taxon>
    </lineage>
</organism>
<dbReference type="Gene3D" id="3.40.50.300">
    <property type="entry name" value="P-loop containing nucleotide triphosphate hydrolases"/>
    <property type="match status" value="1"/>
</dbReference>
<name>A0A8X6KB53_TRICU</name>
<keyword evidence="4" id="KW-1185">Reference proteome</keyword>
<reference evidence="3" key="1">
    <citation type="submission" date="2020-07" db="EMBL/GenBank/DDBJ databases">
        <title>Multicomponent nature underlies the extraordinary mechanical properties of spider dragline silk.</title>
        <authorList>
            <person name="Kono N."/>
            <person name="Nakamura H."/>
            <person name="Mori M."/>
            <person name="Yoshida Y."/>
            <person name="Ohtoshi R."/>
            <person name="Malay A.D."/>
            <person name="Moran D.A.P."/>
            <person name="Tomita M."/>
            <person name="Numata K."/>
            <person name="Arakawa K."/>
        </authorList>
    </citation>
    <scope>NUCLEOTIDE SEQUENCE</scope>
</reference>
<dbReference type="InterPro" id="IPR003607">
    <property type="entry name" value="HD/PDEase_dom"/>
</dbReference>
<dbReference type="InterPro" id="IPR027417">
    <property type="entry name" value="P-loop_NTPase"/>
</dbReference>
<evidence type="ECO:0000313" key="4">
    <source>
        <dbReference type="Proteomes" id="UP000887116"/>
    </source>
</evidence>
<dbReference type="InterPro" id="IPR006674">
    <property type="entry name" value="HD_domain"/>
</dbReference>
<dbReference type="Proteomes" id="UP000887116">
    <property type="component" value="Unassembled WGS sequence"/>
</dbReference>
<dbReference type="CDD" id="cd00077">
    <property type="entry name" value="HDc"/>
    <property type="match status" value="1"/>
</dbReference>
<feature type="compositionally biased region" description="Low complexity" evidence="1">
    <location>
        <begin position="1266"/>
        <end position="1291"/>
    </location>
</feature>
<accession>A0A8X6KB53</accession>
<dbReference type="Pfam" id="PF01966">
    <property type="entry name" value="HD"/>
    <property type="match status" value="1"/>
</dbReference>
<dbReference type="SUPFAM" id="SSF109604">
    <property type="entry name" value="HD-domain/PDEase-like"/>
    <property type="match status" value="1"/>
</dbReference>
<dbReference type="Pfam" id="PF13671">
    <property type="entry name" value="AAA_33"/>
    <property type="match status" value="1"/>
</dbReference>
<dbReference type="EMBL" id="BMAO01000638">
    <property type="protein sequence ID" value="GFQ68209.1"/>
    <property type="molecule type" value="Genomic_DNA"/>
</dbReference>
<feature type="region of interest" description="Disordered" evidence="1">
    <location>
        <begin position="1233"/>
        <end position="1291"/>
    </location>
</feature>